<dbReference type="PANTHER" id="PTHR33254:SF16">
    <property type="entry name" value="BLR3842 PROTEIN"/>
    <property type="match status" value="1"/>
</dbReference>
<evidence type="ECO:0000313" key="2">
    <source>
        <dbReference type="EMBL" id="NYE84903.1"/>
    </source>
</evidence>
<dbReference type="InterPro" id="IPR005493">
    <property type="entry name" value="RraA/RraA-like"/>
</dbReference>
<feature type="binding site" evidence="1">
    <location>
        <position position="120"/>
    </location>
    <ligand>
        <name>substrate</name>
    </ligand>
</feature>
<feature type="binding site" evidence="1">
    <location>
        <begin position="98"/>
        <end position="101"/>
    </location>
    <ligand>
        <name>substrate</name>
    </ligand>
</feature>
<keyword evidence="3" id="KW-1185">Reference proteome</keyword>
<dbReference type="PANTHER" id="PTHR33254">
    <property type="entry name" value="4-HYDROXY-4-METHYL-2-OXOGLUTARATE ALDOLASE 3-RELATED"/>
    <property type="match status" value="1"/>
</dbReference>
<dbReference type="Pfam" id="PF03737">
    <property type="entry name" value="RraA-like"/>
    <property type="match status" value="1"/>
</dbReference>
<organism evidence="2 3">
    <name type="scientific">Pigmentiphaga litoralis</name>
    <dbReference type="NCBI Taxonomy" id="516702"/>
    <lineage>
        <taxon>Bacteria</taxon>
        <taxon>Pseudomonadati</taxon>
        <taxon>Pseudomonadota</taxon>
        <taxon>Betaproteobacteria</taxon>
        <taxon>Burkholderiales</taxon>
        <taxon>Alcaligenaceae</taxon>
        <taxon>Pigmentiphaga</taxon>
    </lineage>
</organism>
<dbReference type="SUPFAM" id="SSF89562">
    <property type="entry name" value="RraA-like"/>
    <property type="match status" value="1"/>
</dbReference>
<protein>
    <submittedName>
        <fullName evidence="2">Regulator of RNase E activity RraA</fullName>
    </submittedName>
</protein>
<dbReference type="InterPro" id="IPR036704">
    <property type="entry name" value="RraA/RraA-like_sf"/>
</dbReference>
<name>A0A7Y9IXN0_9BURK</name>
<keyword evidence="1" id="KW-0479">Metal-binding</keyword>
<comment type="caution">
    <text evidence="2">The sequence shown here is derived from an EMBL/GenBank/DDBJ whole genome shotgun (WGS) entry which is preliminary data.</text>
</comment>
<reference evidence="2 3" key="1">
    <citation type="submission" date="2020-07" db="EMBL/GenBank/DDBJ databases">
        <title>Genomic Encyclopedia of Type Strains, Phase IV (KMG-V): Genome sequencing to study the core and pangenomes of soil and plant-associated prokaryotes.</title>
        <authorList>
            <person name="Whitman W."/>
        </authorList>
    </citation>
    <scope>NUCLEOTIDE SEQUENCE [LARGE SCALE GENOMIC DNA]</scope>
    <source>
        <strain evidence="2 3">SAS40</strain>
    </source>
</reference>
<gene>
    <name evidence="2" type="ORF">FHW18_004210</name>
</gene>
<dbReference type="Gene3D" id="3.50.30.40">
    <property type="entry name" value="Ribonuclease E inhibitor RraA/RraA-like"/>
    <property type="match status" value="1"/>
</dbReference>
<dbReference type="EMBL" id="JACBYR010000002">
    <property type="protein sequence ID" value="NYE84903.1"/>
    <property type="molecule type" value="Genomic_DNA"/>
</dbReference>
<dbReference type="Proteomes" id="UP000542125">
    <property type="component" value="Unassembled WGS sequence"/>
</dbReference>
<comment type="cofactor">
    <cofactor evidence="1">
        <name>Mg(2+)</name>
        <dbReference type="ChEBI" id="CHEBI:18420"/>
    </cofactor>
</comment>
<sequence length="225" mass="24228">MTHTQEKKNAIRQRFSVIDTANVADVLDSMGIFDQGLAPHFKPFTGGPRLAGWAFTLRGQMAPGPQGGDANKMTACHAIAEGEVSVWSGDGHGICYFGELIALGMRERGSVGALVDGGIRDIHWLKKLGFPVFAAYRTPVQSIGRWKVTGWQEPVWIAGATRPQVSVSPGDFILGDDDGVIAIPGEYVEQVLNEAERLTAQEAKIRTDLANGLSLAQALETYGHV</sequence>
<dbReference type="GO" id="GO:0046872">
    <property type="term" value="F:metal ion binding"/>
    <property type="evidence" value="ECO:0007669"/>
    <property type="project" value="UniProtKB-KW"/>
</dbReference>
<accession>A0A7Y9IXN0</accession>
<evidence type="ECO:0000313" key="3">
    <source>
        <dbReference type="Proteomes" id="UP000542125"/>
    </source>
</evidence>
<dbReference type="CDD" id="cd16841">
    <property type="entry name" value="RraA_family"/>
    <property type="match status" value="1"/>
</dbReference>
<dbReference type="RefSeq" id="WP_179588934.1">
    <property type="nucleotide sequence ID" value="NZ_JACBYR010000002.1"/>
</dbReference>
<keyword evidence="1" id="KW-0460">Magnesium</keyword>
<evidence type="ECO:0000256" key="1">
    <source>
        <dbReference type="PIRSR" id="PIRSR605493-1"/>
    </source>
</evidence>
<proteinExistence type="predicted"/>
<dbReference type="AlphaFoldDB" id="A0A7Y9IXN0"/>
<feature type="binding site" evidence="1">
    <location>
        <position position="121"/>
    </location>
    <ligand>
        <name>Mg(2+)</name>
        <dbReference type="ChEBI" id="CHEBI:18420"/>
    </ligand>
</feature>